<feature type="signal peptide" evidence="1">
    <location>
        <begin position="1"/>
        <end position="25"/>
    </location>
</feature>
<proteinExistence type="predicted"/>
<dbReference type="Proteomes" id="UP001221189">
    <property type="component" value="Unassembled WGS sequence"/>
</dbReference>
<organism evidence="2 3">
    <name type="scientific">Roseateles albus</name>
    <dbReference type="NCBI Taxonomy" id="2987525"/>
    <lineage>
        <taxon>Bacteria</taxon>
        <taxon>Pseudomonadati</taxon>
        <taxon>Pseudomonadota</taxon>
        <taxon>Betaproteobacteria</taxon>
        <taxon>Burkholderiales</taxon>
        <taxon>Sphaerotilaceae</taxon>
        <taxon>Roseateles</taxon>
    </lineage>
</organism>
<gene>
    <name evidence="2" type="ORF">PRZ03_13540</name>
</gene>
<protein>
    <recommendedName>
        <fullName evidence="4">DUF5666 domain-containing protein</fullName>
    </recommendedName>
</protein>
<name>A0ABT5KF96_9BURK</name>
<reference evidence="2 3" key="1">
    <citation type="submission" date="2022-10" db="EMBL/GenBank/DDBJ databases">
        <title>Paucibacter sp. hw1 Genome sequencing.</title>
        <authorList>
            <person name="Park S."/>
        </authorList>
    </citation>
    <scope>NUCLEOTIDE SEQUENCE [LARGE SCALE GENOMIC DNA]</scope>
    <source>
        <strain evidence="3">hw1</strain>
    </source>
</reference>
<evidence type="ECO:0008006" key="4">
    <source>
        <dbReference type="Google" id="ProtNLM"/>
    </source>
</evidence>
<feature type="chain" id="PRO_5047373140" description="DUF5666 domain-containing protein" evidence="1">
    <location>
        <begin position="26"/>
        <end position="127"/>
    </location>
</feature>
<evidence type="ECO:0000256" key="1">
    <source>
        <dbReference type="SAM" id="SignalP"/>
    </source>
</evidence>
<sequence length="127" mass="13062">MLKARLWALALALGLSSLTLTNAMAHGSAKPQHGGVVQTANDVSFELVVLADGALIYLVDHDEPMSSAGISGKLTVLNGAAKTEAEIRPAGDNKLEAKGIKIGSGAKVVASLNNVEGKTVTVRFAIK</sequence>
<keyword evidence="1" id="KW-0732">Signal</keyword>
<keyword evidence="3" id="KW-1185">Reference proteome</keyword>
<comment type="caution">
    <text evidence="2">The sequence shown here is derived from an EMBL/GenBank/DDBJ whole genome shotgun (WGS) entry which is preliminary data.</text>
</comment>
<dbReference type="EMBL" id="JAQQXT010000007">
    <property type="protein sequence ID" value="MDC8772601.1"/>
    <property type="molecule type" value="Genomic_DNA"/>
</dbReference>
<evidence type="ECO:0000313" key="3">
    <source>
        <dbReference type="Proteomes" id="UP001221189"/>
    </source>
</evidence>
<evidence type="ECO:0000313" key="2">
    <source>
        <dbReference type="EMBL" id="MDC8772601.1"/>
    </source>
</evidence>
<accession>A0ABT5KF96</accession>